<dbReference type="Proteomes" id="UP001493487">
    <property type="component" value="Unassembled WGS sequence"/>
</dbReference>
<accession>A0ABV1KSY7</accession>
<keyword evidence="1" id="KW-0472">Membrane</keyword>
<organism evidence="2 3">
    <name type="scientific">Cohnella silvisoli</name>
    <dbReference type="NCBI Taxonomy" id="2873699"/>
    <lineage>
        <taxon>Bacteria</taxon>
        <taxon>Bacillati</taxon>
        <taxon>Bacillota</taxon>
        <taxon>Bacilli</taxon>
        <taxon>Bacillales</taxon>
        <taxon>Paenibacillaceae</taxon>
        <taxon>Cohnella</taxon>
    </lineage>
</organism>
<dbReference type="RefSeq" id="WP_232184366.1">
    <property type="nucleotide sequence ID" value="NZ_JAIOAP010000002.1"/>
</dbReference>
<keyword evidence="3" id="KW-1185">Reference proteome</keyword>
<feature type="transmembrane region" description="Helical" evidence="1">
    <location>
        <begin position="21"/>
        <end position="42"/>
    </location>
</feature>
<comment type="caution">
    <text evidence="2">The sequence shown here is derived from an EMBL/GenBank/DDBJ whole genome shotgun (WGS) entry which is preliminary data.</text>
</comment>
<evidence type="ECO:0000256" key="1">
    <source>
        <dbReference type="SAM" id="Phobius"/>
    </source>
</evidence>
<keyword evidence="1" id="KW-1133">Transmembrane helix</keyword>
<name>A0ABV1KSY7_9BACL</name>
<feature type="transmembrane region" description="Helical" evidence="1">
    <location>
        <begin position="222"/>
        <end position="244"/>
    </location>
</feature>
<feature type="transmembrane region" description="Helical" evidence="1">
    <location>
        <begin position="177"/>
        <end position="202"/>
    </location>
</feature>
<dbReference type="PANTHER" id="PTHR37305">
    <property type="entry name" value="INTEGRAL MEMBRANE PROTEIN-RELATED"/>
    <property type="match status" value="1"/>
</dbReference>
<reference evidence="2 3" key="1">
    <citation type="journal article" date="2023" name="Genome Announc.">
        <title>Pan-Genome Analyses of the Genus Cohnella and Proposal of the Novel Species Cohnella silvisoli sp. nov., Isolated from Forest Soil.</title>
        <authorList>
            <person name="Wang C."/>
            <person name="Mao L."/>
            <person name="Bao G."/>
            <person name="Zhu H."/>
        </authorList>
    </citation>
    <scope>NUCLEOTIDE SEQUENCE [LARGE SCALE GENOMIC DNA]</scope>
    <source>
        <strain evidence="2 3">NL03-T5-1</strain>
    </source>
</reference>
<feature type="transmembrane region" description="Helical" evidence="1">
    <location>
        <begin position="62"/>
        <end position="80"/>
    </location>
</feature>
<dbReference type="Pfam" id="PF12730">
    <property type="entry name" value="ABC2_membrane_4"/>
    <property type="match status" value="1"/>
</dbReference>
<protein>
    <submittedName>
        <fullName evidence="2">ABC transporter permease</fullName>
    </submittedName>
</protein>
<dbReference type="EMBL" id="JASKHM010000006">
    <property type="protein sequence ID" value="MEQ4483230.1"/>
    <property type="molecule type" value="Genomic_DNA"/>
</dbReference>
<proteinExistence type="predicted"/>
<feature type="transmembrane region" description="Helical" evidence="1">
    <location>
        <begin position="148"/>
        <end position="170"/>
    </location>
</feature>
<feature type="transmembrane region" description="Helical" evidence="1">
    <location>
        <begin position="100"/>
        <end position="133"/>
    </location>
</feature>
<keyword evidence="1" id="KW-0812">Transmembrane</keyword>
<gene>
    <name evidence="2" type="ORF">QJS35_12590</name>
</gene>
<dbReference type="PANTHER" id="PTHR37305:SF1">
    <property type="entry name" value="MEMBRANE PROTEIN"/>
    <property type="match status" value="1"/>
</dbReference>
<evidence type="ECO:0000313" key="3">
    <source>
        <dbReference type="Proteomes" id="UP001493487"/>
    </source>
</evidence>
<evidence type="ECO:0000313" key="2">
    <source>
        <dbReference type="EMBL" id="MEQ4483230.1"/>
    </source>
</evidence>
<sequence length="249" mass="27505">MTSLQAGTRNELLLMLYRRKTLFFFLASALVPIFLAVSFNALQSTIGLLTVSQSFPIQMLELYTMFMIPLFFFLAISDLFPQEISSRTLKLALLRPISRFGAFAAKILALGAAIAALLVLLAVVTLACSVLMGSAGMATIDWFGYGKAYAAGFLSMWALSSVFVFVSQFFRSANGFLVFAIVLYAAAKFAPFFVKGFSAFSLASYTDWYLLWLSHSVSSGKLMTSLLFVLSGFMLFITLGYMMFDRKEA</sequence>